<proteinExistence type="predicted"/>
<dbReference type="EMBL" id="CP042437">
    <property type="protein sequence ID" value="QEC78309.1"/>
    <property type="molecule type" value="Genomic_DNA"/>
</dbReference>
<accession>A0A5B8W446</accession>
<feature type="domain" description="DUF3943" evidence="1">
    <location>
        <begin position="99"/>
        <end position="203"/>
    </location>
</feature>
<sequence>MSLADLYPSKKTLLISFIFFCIACPLFAQNNIFDQKPEVKLRYYRDVRDTTVKRRFGRAVAELGIAEITPWIFDRYVANKDYARINWKSVSHNLSPGNWEFDNDPFQTNQFGHPYHGSLFYSAFRSNGFSFWQSVPATMAGSYLWETFAETQPPSPNDFINTSFGGIVLGEMTFRLSSRIVNNRQRGFKRQASEVAGLIINPMRGLNRILDGTWGKVYGNSTERDSSKIGAEFDLGGRIFNSQSVSPFEHGRFGWFARARLLYGVPNEGFRKPFSNISITAEVGRDDSSTVNVISVYGSLTGWDISKVDQDKMENLVILSANYDYIRNQAFFYGAQSVKFNLMSQLKLTQNVIISGSLGAGPILLAAVPDQYTYNSRNYDYGPGFAVNGGGTIKLLNKLSYSANYRGGWMVTVDGNKSHYFLHTFSNEVSYMFIKGLSIAAESGYFRLEGNYHDYPDVNKKYPYLRISTRYSIGNL</sequence>
<dbReference type="RefSeq" id="WP_147056828.1">
    <property type="nucleotide sequence ID" value="NZ_CP042437.1"/>
</dbReference>
<dbReference type="AlphaFoldDB" id="A0A5B8W446"/>
<name>A0A5B8W446_9SPHI</name>
<keyword evidence="3" id="KW-1185">Reference proteome</keyword>
<evidence type="ECO:0000259" key="1">
    <source>
        <dbReference type="Pfam" id="PF13084"/>
    </source>
</evidence>
<protein>
    <submittedName>
        <fullName evidence="2">DUF3943 domain-containing protein</fullName>
    </submittedName>
</protein>
<dbReference type="KEGG" id="mgk:FSB76_21060"/>
<gene>
    <name evidence="2" type="ORF">FSB76_21060</name>
</gene>
<reference evidence="2 3" key="1">
    <citation type="journal article" date="2013" name="J. Microbiol.">
        <title>Mucilaginibacter ginsenosidivorax sp. nov., with ginsenoside converting activity isolated from sediment.</title>
        <authorList>
            <person name="Kim J.K."/>
            <person name="Choi T.E."/>
            <person name="Liu Q.M."/>
            <person name="Park H.Y."/>
            <person name="Yi T.H."/>
            <person name="Yoon M.H."/>
            <person name="Kim S.C."/>
            <person name="Im W.T."/>
        </authorList>
    </citation>
    <scope>NUCLEOTIDE SEQUENCE [LARGE SCALE GENOMIC DNA]</scope>
    <source>
        <strain evidence="2 3">KHI28</strain>
    </source>
</reference>
<dbReference type="InterPro" id="IPR025079">
    <property type="entry name" value="DUF3943"/>
</dbReference>
<dbReference type="Pfam" id="PF13084">
    <property type="entry name" value="DUF3943"/>
    <property type="match status" value="1"/>
</dbReference>
<organism evidence="2 3">
    <name type="scientific">Mucilaginibacter ginsenosidivorax</name>
    <dbReference type="NCBI Taxonomy" id="862126"/>
    <lineage>
        <taxon>Bacteria</taxon>
        <taxon>Pseudomonadati</taxon>
        <taxon>Bacteroidota</taxon>
        <taxon>Sphingobacteriia</taxon>
        <taxon>Sphingobacteriales</taxon>
        <taxon>Sphingobacteriaceae</taxon>
        <taxon>Mucilaginibacter</taxon>
    </lineage>
</organism>
<dbReference type="Proteomes" id="UP000321362">
    <property type="component" value="Chromosome"/>
</dbReference>
<evidence type="ECO:0000313" key="2">
    <source>
        <dbReference type="EMBL" id="QEC78309.1"/>
    </source>
</evidence>
<dbReference type="OrthoDB" id="9808630at2"/>
<evidence type="ECO:0000313" key="3">
    <source>
        <dbReference type="Proteomes" id="UP000321362"/>
    </source>
</evidence>